<proteinExistence type="predicted"/>
<dbReference type="Proteomes" id="UP001189624">
    <property type="component" value="Chromosome 1"/>
</dbReference>
<name>A0AA86RPJ4_9FABA</name>
<dbReference type="EMBL" id="OY731398">
    <property type="protein sequence ID" value="CAJ1865360.1"/>
    <property type="molecule type" value="Genomic_DNA"/>
</dbReference>
<evidence type="ECO:0000313" key="3">
    <source>
        <dbReference type="Proteomes" id="UP001189624"/>
    </source>
</evidence>
<reference evidence="2" key="1">
    <citation type="submission" date="2023-10" db="EMBL/GenBank/DDBJ databases">
        <authorList>
            <person name="Domelevo Entfellner J.-B."/>
        </authorList>
    </citation>
    <scope>NUCLEOTIDE SEQUENCE</scope>
</reference>
<dbReference type="AlphaFoldDB" id="A0AA86RPJ4"/>
<feature type="region of interest" description="Disordered" evidence="1">
    <location>
        <begin position="82"/>
        <end position="101"/>
    </location>
</feature>
<evidence type="ECO:0000313" key="2">
    <source>
        <dbReference type="EMBL" id="CAJ1865360.1"/>
    </source>
</evidence>
<sequence>MSRMYNYGRVCATGLMLRNNSLELFAGGKLGLRKERERERERERATGINLETKGIDINDRDESKIKEIEISACVKVPVERLLAPKPTSPPPRSTNTLFTEADWEVLRQNRNERK</sequence>
<protein>
    <submittedName>
        <fullName evidence="2">Uncharacterized protein</fullName>
    </submittedName>
</protein>
<keyword evidence="3" id="KW-1185">Reference proteome</keyword>
<accession>A0AA86RPJ4</accession>
<evidence type="ECO:0000256" key="1">
    <source>
        <dbReference type="SAM" id="MobiDB-lite"/>
    </source>
</evidence>
<gene>
    <name evidence="2" type="ORF">AYBTSS11_LOCUS2280</name>
</gene>
<dbReference type="Gramene" id="rna-AYBTSS11_LOCUS2280">
    <property type="protein sequence ID" value="CAJ1865360.1"/>
    <property type="gene ID" value="gene-AYBTSS11_LOCUS2280"/>
</dbReference>
<organism evidence="2 3">
    <name type="scientific">Sphenostylis stenocarpa</name>
    <dbReference type="NCBI Taxonomy" id="92480"/>
    <lineage>
        <taxon>Eukaryota</taxon>
        <taxon>Viridiplantae</taxon>
        <taxon>Streptophyta</taxon>
        <taxon>Embryophyta</taxon>
        <taxon>Tracheophyta</taxon>
        <taxon>Spermatophyta</taxon>
        <taxon>Magnoliopsida</taxon>
        <taxon>eudicotyledons</taxon>
        <taxon>Gunneridae</taxon>
        <taxon>Pentapetalae</taxon>
        <taxon>rosids</taxon>
        <taxon>fabids</taxon>
        <taxon>Fabales</taxon>
        <taxon>Fabaceae</taxon>
        <taxon>Papilionoideae</taxon>
        <taxon>50 kb inversion clade</taxon>
        <taxon>NPAAA clade</taxon>
        <taxon>indigoferoid/millettioid clade</taxon>
        <taxon>Phaseoleae</taxon>
        <taxon>Sphenostylis</taxon>
    </lineage>
</organism>